<protein>
    <submittedName>
        <fullName evidence="1">Uncharacterized protein</fullName>
    </submittedName>
</protein>
<proteinExistence type="predicted"/>
<reference evidence="1 2" key="1">
    <citation type="submission" date="2019-02" db="EMBL/GenBank/DDBJ databases">
        <title>Deep-cultivation of Planctomycetes and their phenomic and genomic characterization uncovers novel biology.</title>
        <authorList>
            <person name="Wiegand S."/>
            <person name="Jogler M."/>
            <person name="Boedeker C."/>
            <person name="Pinto D."/>
            <person name="Vollmers J."/>
            <person name="Rivas-Marin E."/>
            <person name="Kohn T."/>
            <person name="Peeters S.H."/>
            <person name="Heuer A."/>
            <person name="Rast P."/>
            <person name="Oberbeckmann S."/>
            <person name="Bunk B."/>
            <person name="Jeske O."/>
            <person name="Meyerdierks A."/>
            <person name="Storesund J.E."/>
            <person name="Kallscheuer N."/>
            <person name="Luecker S."/>
            <person name="Lage O.M."/>
            <person name="Pohl T."/>
            <person name="Merkel B.J."/>
            <person name="Hornburger P."/>
            <person name="Mueller R.-W."/>
            <person name="Bruemmer F."/>
            <person name="Labrenz M."/>
            <person name="Spormann A.M."/>
            <person name="Op den Camp H."/>
            <person name="Overmann J."/>
            <person name="Amann R."/>
            <person name="Jetten M.S.M."/>
            <person name="Mascher T."/>
            <person name="Medema M.H."/>
            <person name="Devos D.P."/>
            <person name="Kaster A.-K."/>
            <person name="Ovreas L."/>
            <person name="Rohde M."/>
            <person name="Galperin M.Y."/>
            <person name="Jogler C."/>
        </authorList>
    </citation>
    <scope>NUCLEOTIDE SEQUENCE [LARGE SCALE GENOMIC DNA]</scope>
    <source>
        <strain evidence="1 2">Spa11</strain>
    </source>
</reference>
<sequence>MTHHVEYGKDTAIGVGDASYKSTSMKRIAIRNHPAPATSIPLISIHPPIYFPAIRTPPRRVENRVT</sequence>
<evidence type="ECO:0000313" key="1">
    <source>
        <dbReference type="EMBL" id="QDV75852.1"/>
    </source>
</evidence>
<evidence type="ECO:0000313" key="2">
    <source>
        <dbReference type="Proteomes" id="UP000316426"/>
    </source>
</evidence>
<dbReference type="Proteomes" id="UP000316426">
    <property type="component" value="Chromosome"/>
</dbReference>
<organism evidence="1 2">
    <name type="scientific">Botrimarina mediterranea</name>
    <dbReference type="NCBI Taxonomy" id="2528022"/>
    <lineage>
        <taxon>Bacteria</taxon>
        <taxon>Pseudomonadati</taxon>
        <taxon>Planctomycetota</taxon>
        <taxon>Planctomycetia</taxon>
        <taxon>Pirellulales</taxon>
        <taxon>Lacipirellulaceae</taxon>
        <taxon>Botrimarina</taxon>
    </lineage>
</organism>
<dbReference type="AlphaFoldDB" id="A0A518KDH7"/>
<dbReference type="KEGG" id="bmei:Spa11_40750"/>
<dbReference type="EMBL" id="CP036349">
    <property type="protein sequence ID" value="QDV75852.1"/>
    <property type="molecule type" value="Genomic_DNA"/>
</dbReference>
<keyword evidence="2" id="KW-1185">Reference proteome</keyword>
<name>A0A518KDH7_9BACT</name>
<accession>A0A518KDH7</accession>
<gene>
    <name evidence="1" type="ORF">Spa11_40750</name>
</gene>